<accession>A0A0R1USJ0</accession>
<reference evidence="6 7" key="1">
    <citation type="journal article" date="2015" name="Genome Announc.">
        <title>Expanding the biotechnology potential of lactobacilli through comparative genomics of 213 strains and associated genera.</title>
        <authorList>
            <person name="Sun Z."/>
            <person name="Harris H.M."/>
            <person name="McCann A."/>
            <person name="Guo C."/>
            <person name="Argimon S."/>
            <person name="Zhang W."/>
            <person name="Yang X."/>
            <person name="Jeffery I.B."/>
            <person name="Cooney J.C."/>
            <person name="Kagawa T.F."/>
            <person name="Liu W."/>
            <person name="Song Y."/>
            <person name="Salvetti E."/>
            <person name="Wrobel A."/>
            <person name="Rasinkangas P."/>
            <person name="Parkhill J."/>
            <person name="Rea M.C."/>
            <person name="O'Sullivan O."/>
            <person name="Ritari J."/>
            <person name="Douillard F.P."/>
            <person name="Paul Ross R."/>
            <person name="Yang R."/>
            <person name="Briner A.E."/>
            <person name="Felis G.E."/>
            <person name="de Vos W.M."/>
            <person name="Barrangou R."/>
            <person name="Klaenhammer T.R."/>
            <person name="Caufield P.W."/>
            <person name="Cui Y."/>
            <person name="Zhang H."/>
            <person name="O'Toole P.W."/>
        </authorList>
    </citation>
    <scope>NUCLEOTIDE SEQUENCE [LARGE SCALE GENOMIC DNA]</scope>
    <source>
        <strain evidence="6 7">DSM 18793</strain>
    </source>
</reference>
<keyword evidence="7" id="KW-1185">Reference proteome</keyword>
<dbReference type="InterPro" id="IPR003339">
    <property type="entry name" value="ABC/ECF_trnsptr_transmembrane"/>
</dbReference>
<feature type="transmembrane region" description="Helical" evidence="5">
    <location>
        <begin position="245"/>
        <end position="263"/>
    </location>
</feature>
<feature type="transmembrane region" description="Helical" evidence="5">
    <location>
        <begin position="157"/>
        <end position="179"/>
    </location>
</feature>
<name>A0A0R1USJ0_9LACO</name>
<evidence type="ECO:0000313" key="7">
    <source>
        <dbReference type="Proteomes" id="UP000051084"/>
    </source>
</evidence>
<comment type="subcellular location">
    <subcellularLocation>
        <location evidence="1">Membrane</location>
        <topology evidence="1">Multi-pass membrane protein</topology>
    </subcellularLocation>
</comment>
<dbReference type="Proteomes" id="UP000051084">
    <property type="component" value="Unassembled WGS sequence"/>
</dbReference>
<dbReference type="PANTHER" id="PTHR33514:SF13">
    <property type="entry name" value="PROTEIN ABCI12, CHLOROPLASTIC"/>
    <property type="match status" value="1"/>
</dbReference>
<keyword evidence="2 5" id="KW-0812">Transmembrane</keyword>
<dbReference type="OrthoDB" id="8075495at2"/>
<feature type="transmembrane region" description="Helical" evidence="5">
    <location>
        <begin position="24"/>
        <end position="53"/>
    </location>
</feature>
<evidence type="ECO:0000256" key="1">
    <source>
        <dbReference type="ARBA" id="ARBA00004141"/>
    </source>
</evidence>
<dbReference type="EMBL" id="AZGC01000013">
    <property type="protein sequence ID" value="KRL96129.1"/>
    <property type="molecule type" value="Genomic_DNA"/>
</dbReference>
<dbReference type="Pfam" id="PF02361">
    <property type="entry name" value="CbiQ"/>
    <property type="match status" value="1"/>
</dbReference>
<evidence type="ECO:0000256" key="3">
    <source>
        <dbReference type="ARBA" id="ARBA00022989"/>
    </source>
</evidence>
<organism evidence="6 7">
    <name type="scientific">Limosilactobacillus equigenerosi DSM 18793 = JCM 14505</name>
    <dbReference type="NCBI Taxonomy" id="1423742"/>
    <lineage>
        <taxon>Bacteria</taxon>
        <taxon>Bacillati</taxon>
        <taxon>Bacillota</taxon>
        <taxon>Bacilli</taxon>
        <taxon>Lactobacillales</taxon>
        <taxon>Lactobacillaceae</taxon>
        <taxon>Limosilactobacillus</taxon>
    </lineage>
</organism>
<dbReference type="RefSeq" id="WP_056995330.1">
    <property type="nucleotide sequence ID" value="NZ_AZGC01000013.1"/>
</dbReference>
<evidence type="ECO:0000256" key="5">
    <source>
        <dbReference type="SAM" id="Phobius"/>
    </source>
</evidence>
<dbReference type="STRING" id="417373.GCA_001570685_00360"/>
<sequence>MQTKVLFGSYVPISSWWHQLNARIKLILCLWFVCLVFIANNWLSNLVLVGLLMLTMLTTRVPLKFYWHGIRGLLAVIAMTVLIQLLFSSGGEVYWHWWIFTITANGLRQCGTIFLRFFLIINVSTALTATTDSLSLANGLAALLKPLKVLKVPVNQITMMIAIALRFVPTLFNEVNVIMNAQRARGVRFNQGGLVHRLRSLVPIMVPLLVGSFKRADELATAMEARGYDPDASRSQYRIMQWKRIDTWLVIVMVAITCSLIWLRK</sequence>
<evidence type="ECO:0000256" key="2">
    <source>
        <dbReference type="ARBA" id="ARBA00022692"/>
    </source>
</evidence>
<dbReference type="AlphaFoldDB" id="A0A0R1USJ0"/>
<protein>
    <submittedName>
        <fullName evidence="6">ABC transporter permease component</fullName>
    </submittedName>
</protein>
<feature type="transmembrane region" description="Helical" evidence="5">
    <location>
        <begin position="117"/>
        <end position="137"/>
    </location>
</feature>
<dbReference type="PATRIC" id="fig|1423742.4.peg.591"/>
<dbReference type="GO" id="GO:0005886">
    <property type="term" value="C:plasma membrane"/>
    <property type="evidence" value="ECO:0007669"/>
    <property type="project" value="TreeGrafter"/>
</dbReference>
<proteinExistence type="predicted"/>
<gene>
    <name evidence="6" type="ORF">FC21_GL000570</name>
</gene>
<evidence type="ECO:0000256" key="4">
    <source>
        <dbReference type="ARBA" id="ARBA00023136"/>
    </source>
</evidence>
<dbReference type="CDD" id="cd16914">
    <property type="entry name" value="EcfT"/>
    <property type="match status" value="1"/>
</dbReference>
<comment type="caution">
    <text evidence="6">The sequence shown here is derived from an EMBL/GenBank/DDBJ whole genome shotgun (WGS) entry which is preliminary data.</text>
</comment>
<keyword evidence="4 5" id="KW-0472">Membrane</keyword>
<dbReference type="PANTHER" id="PTHR33514">
    <property type="entry name" value="PROTEIN ABCI12, CHLOROPLASTIC"/>
    <property type="match status" value="1"/>
</dbReference>
<keyword evidence="3 5" id="KW-1133">Transmembrane helix</keyword>
<feature type="transmembrane region" description="Helical" evidence="5">
    <location>
        <begin position="65"/>
        <end position="87"/>
    </location>
</feature>
<evidence type="ECO:0000313" key="6">
    <source>
        <dbReference type="EMBL" id="KRL96129.1"/>
    </source>
</evidence>